<dbReference type="PATRIC" id="fig|1121477.3.peg.139"/>
<dbReference type="InterPro" id="IPR037175">
    <property type="entry name" value="KFase_sf"/>
</dbReference>
<dbReference type="STRING" id="1121477.SAMN02745223_00499"/>
<dbReference type="InterPro" id="IPR007325">
    <property type="entry name" value="KFase/CYL"/>
</dbReference>
<dbReference type="EMBL" id="FQVC01000001">
    <property type="protein sequence ID" value="SHE47914.1"/>
    <property type="molecule type" value="Genomic_DNA"/>
</dbReference>
<dbReference type="Gene3D" id="3.50.30.50">
    <property type="entry name" value="Putative cyclase"/>
    <property type="match status" value="1"/>
</dbReference>
<dbReference type="Proteomes" id="UP000184533">
    <property type="component" value="Unassembled WGS sequence"/>
</dbReference>
<dbReference type="GO" id="GO:0019441">
    <property type="term" value="P:L-tryptophan catabolic process to kynurenine"/>
    <property type="evidence" value="ECO:0007669"/>
    <property type="project" value="InterPro"/>
</dbReference>
<dbReference type="PANTHER" id="PTHR31118:SF12">
    <property type="entry name" value="CYCLASE-LIKE PROTEIN 2"/>
    <property type="match status" value="1"/>
</dbReference>
<keyword evidence="3" id="KW-1185">Reference proteome</keyword>
<protein>
    <submittedName>
        <fullName evidence="1">Cyclase</fullName>
    </submittedName>
    <submittedName>
        <fullName evidence="2">Kynurenine formamidase</fullName>
    </submittedName>
</protein>
<dbReference type="RefSeq" id="WP_046136447.1">
    <property type="nucleotide sequence ID" value="NZ_FQVC01000001.1"/>
</dbReference>
<name>A0A0F5LGJ9_9HYPH</name>
<evidence type="ECO:0000313" key="2">
    <source>
        <dbReference type="EMBL" id="SHE47914.1"/>
    </source>
</evidence>
<dbReference type="GO" id="GO:0004061">
    <property type="term" value="F:arylformamidase activity"/>
    <property type="evidence" value="ECO:0007669"/>
    <property type="project" value="InterPro"/>
</dbReference>
<dbReference type="PANTHER" id="PTHR31118">
    <property type="entry name" value="CYCLASE-LIKE PROTEIN 2"/>
    <property type="match status" value="1"/>
</dbReference>
<dbReference type="OrthoDB" id="9777007at2"/>
<evidence type="ECO:0000313" key="1">
    <source>
        <dbReference type="EMBL" id="KKB80687.1"/>
    </source>
</evidence>
<evidence type="ECO:0000313" key="3">
    <source>
        <dbReference type="Proteomes" id="UP000033608"/>
    </source>
</evidence>
<accession>A0A0F5LGJ9</accession>
<reference evidence="1 3" key="1">
    <citation type="submission" date="2015-03" db="EMBL/GenBank/DDBJ databases">
        <authorList>
            <person name="Hassan Y.I."/>
            <person name="Lepp D."/>
            <person name="Zhou T."/>
        </authorList>
    </citation>
    <scope>NUCLEOTIDE SEQUENCE [LARGE SCALE GENOMIC DNA]</scope>
    <source>
        <strain evidence="1 3">DSM 17137</strain>
    </source>
</reference>
<organism evidence="1 3">
    <name type="scientific">Devosia limi DSM 17137</name>
    <dbReference type="NCBI Taxonomy" id="1121477"/>
    <lineage>
        <taxon>Bacteria</taxon>
        <taxon>Pseudomonadati</taxon>
        <taxon>Pseudomonadota</taxon>
        <taxon>Alphaproteobacteria</taxon>
        <taxon>Hyphomicrobiales</taxon>
        <taxon>Devosiaceae</taxon>
        <taxon>Devosia</taxon>
    </lineage>
</organism>
<evidence type="ECO:0000313" key="4">
    <source>
        <dbReference type="Proteomes" id="UP000184533"/>
    </source>
</evidence>
<dbReference type="AlphaFoldDB" id="A0A0F5LGJ9"/>
<dbReference type="Pfam" id="PF04199">
    <property type="entry name" value="Cyclase"/>
    <property type="match status" value="1"/>
</dbReference>
<proteinExistence type="predicted"/>
<dbReference type="SUPFAM" id="SSF102198">
    <property type="entry name" value="Putative cyclase"/>
    <property type="match status" value="1"/>
</dbReference>
<reference evidence="2 4" key="2">
    <citation type="submission" date="2016-11" db="EMBL/GenBank/DDBJ databases">
        <authorList>
            <person name="Jaros S."/>
            <person name="Januszkiewicz K."/>
            <person name="Wedrychowicz H."/>
        </authorList>
    </citation>
    <scope>NUCLEOTIDE SEQUENCE [LARGE SCALE GENOMIC DNA]</scope>
    <source>
        <strain evidence="2 4">DSM 17137</strain>
    </source>
</reference>
<sequence length="263" mass="27953">MSAQNTLANLALALADGSIEVVDLTAPLGPDTPVLYLPPDFAKNTPSFKMHEISAYDQNGPWWAWGWMELGEHTGTHFDAPSHWVSGKDLPENTTDTVPVGNFVAPVAVIDCAADVAKDPDFLLTAERVKAWEAEHGEIKSGTWVVLRSDWYHRNTSTEAFLNADENGPHTPGPSVDCVEYLVAKGALGFGSECVGTDAGAAATFNPPFPAHNLLLGVGRYGLASLTNLDKLPPTGAMLVVAPLKIVGGTGSPVRAFAIVPRR</sequence>
<dbReference type="EMBL" id="LAJF01000101">
    <property type="protein sequence ID" value="KKB80687.1"/>
    <property type="molecule type" value="Genomic_DNA"/>
</dbReference>
<gene>
    <name evidence="2" type="ORF">SAMN02745223_00499</name>
    <name evidence="1" type="ORF">VW29_16955</name>
</gene>
<dbReference type="Proteomes" id="UP000033608">
    <property type="component" value="Unassembled WGS sequence"/>
</dbReference>